<dbReference type="EMBL" id="AP027728">
    <property type="protein sequence ID" value="BDZ39559.1"/>
    <property type="molecule type" value="Genomic_DNA"/>
</dbReference>
<accession>A0ABM8FV23</accession>
<name>A0ABM8FV23_9MICO</name>
<keyword evidence="2" id="KW-1185">Reference proteome</keyword>
<reference evidence="2" key="1">
    <citation type="journal article" date="2019" name="Int. J. Syst. Evol. Microbiol.">
        <title>The Global Catalogue of Microorganisms (GCM) 10K type strain sequencing project: providing services to taxonomists for standard genome sequencing and annotation.</title>
        <authorList>
            <consortium name="The Broad Institute Genomics Platform"/>
            <consortium name="The Broad Institute Genome Sequencing Center for Infectious Disease"/>
            <person name="Wu L."/>
            <person name="Ma J."/>
        </authorList>
    </citation>
    <scope>NUCLEOTIDE SEQUENCE [LARGE SCALE GENOMIC DNA]</scope>
    <source>
        <strain evidence="2">NBRC 106310</strain>
    </source>
</reference>
<organism evidence="1 2">
    <name type="scientific">Microbacterium suwonense</name>
    <dbReference type="NCBI Taxonomy" id="683047"/>
    <lineage>
        <taxon>Bacteria</taxon>
        <taxon>Bacillati</taxon>
        <taxon>Actinomycetota</taxon>
        <taxon>Actinomycetes</taxon>
        <taxon>Micrococcales</taxon>
        <taxon>Microbacteriaceae</taxon>
        <taxon>Microbacterium</taxon>
    </lineage>
</organism>
<gene>
    <name evidence="1" type="ORF">GCM10025863_21730</name>
</gene>
<evidence type="ECO:0000313" key="2">
    <source>
        <dbReference type="Proteomes" id="UP001321543"/>
    </source>
</evidence>
<dbReference type="Proteomes" id="UP001321543">
    <property type="component" value="Chromosome"/>
</dbReference>
<sequence length="94" mass="10319">MRILDAADVTYIDGLPTMTVERAIADLVEAREDPSLVADALWHAVQNGTLLAPHRLTQLLDPLARRNGEVTGAELGERMMLAAGLDDAWITRLR</sequence>
<proteinExistence type="predicted"/>
<evidence type="ECO:0000313" key="1">
    <source>
        <dbReference type="EMBL" id="BDZ39559.1"/>
    </source>
</evidence>
<protein>
    <submittedName>
        <fullName evidence="1">Uncharacterized protein</fullName>
    </submittedName>
</protein>
<dbReference type="RefSeq" id="WP_286299783.1">
    <property type="nucleotide sequence ID" value="NZ_AP027728.1"/>
</dbReference>